<name>A0A1F5I1M7_9BACT</name>
<sequence>MDTSNVAGDVAEAAGSAGQGFLGELKKIGKTAFSQLIGASSSVPISEEELEEKKKSDDEFSQGEIAQLRARIASMYQGYDALRKKEEKLEEEQKKQEEEFEKLEESNELRQSGNAVNVNVKTAVGKASAETGKSYGNE</sequence>
<feature type="region of interest" description="Disordered" evidence="1">
    <location>
        <begin position="90"/>
        <end position="138"/>
    </location>
</feature>
<proteinExistence type="predicted"/>
<gene>
    <name evidence="2" type="ORF">A3A60_04685</name>
</gene>
<dbReference type="EMBL" id="MFBS01000011">
    <property type="protein sequence ID" value="OGE10308.1"/>
    <property type="molecule type" value="Genomic_DNA"/>
</dbReference>
<reference evidence="2 3" key="1">
    <citation type="journal article" date="2016" name="Nat. Commun.">
        <title>Thousands of microbial genomes shed light on interconnected biogeochemical processes in an aquifer system.</title>
        <authorList>
            <person name="Anantharaman K."/>
            <person name="Brown C.T."/>
            <person name="Hug L.A."/>
            <person name="Sharon I."/>
            <person name="Castelle C.J."/>
            <person name="Probst A.J."/>
            <person name="Thomas B.C."/>
            <person name="Singh A."/>
            <person name="Wilkins M.J."/>
            <person name="Karaoz U."/>
            <person name="Brodie E.L."/>
            <person name="Williams K.H."/>
            <person name="Hubbard S.S."/>
            <person name="Banfield J.F."/>
        </authorList>
    </citation>
    <scope>NUCLEOTIDE SEQUENCE [LARGE SCALE GENOMIC DNA]</scope>
</reference>
<evidence type="ECO:0000313" key="2">
    <source>
        <dbReference type="EMBL" id="OGE10308.1"/>
    </source>
</evidence>
<feature type="compositionally biased region" description="Basic and acidic residues" evidence="1">
    <location>
        <begin position="90"/>
        <end position="108"/>
    </location>
</feature>
<dbReference type="STRING" id="1797729.A3A60_04685"/>
<organism evidence="2 3">
    <name type="scientific">Candidatus Curtissbacteria bacterium RIFCSPLOWO2_01_FULL_42_26</name>
    <dbReference type="NCBI Taxonomy" id="1797729"/>
    <lineage>
        <taxon>Bacteria</taxon>
        <taxon>Candidatus Curtissiibacteriota</taxon>
    </lineage>
</organism>
<evidence type="ECO:0000256" key="1">
    <source>
        <dbReference type="SAM" id="MobiDB-lite"/>
    </source>
</evidence>
<protein>
    <submittedName>
        <fullName evidence="2">Uncharacterized protein</fullName>
    </submittedName>
</protein>
<comment type="caution">
    <text evidence="2">The sequence shown here is derived from an EMBL/GenBank/DDBJ whole genome shotgun (WGS) entry which is preliminary data.</text>
</comment>
<dbReference type="Proteomes" id="UP000179227">
    <property type="component" value="Unassembled WGS sequence"/>
</dbReference>
<accession>A0A1F5I1M7</accession>
<feature type="region of interest" description="Disordered" evidence="1">
    <location>
        <begin position="41"/>
        <end position="62"/>
    </location>
</feature>
<dbReference type="AlphaFoldDB" id="A0A1F5I1M7"/>
<feature type="compositionally biased region" description="Polar residues" evidence="1">
    <location>
        <begin position="109"/>
        <end position="120"/>
    </location>
</feature>
<evidence type="ECO:0000313" key="3">
    <source>
        <dbReference type="Proteomes" id="UP000179227"/>
    </source>
</evidence>